<dbReference type="RefSeq" id="WP_269421985.1">
    <property type="nucleotide sequence ID" value="NZ_JAPWGY010000001.1"/>
</dbReference>
<proteinExistence type="predicted"/>
<feature type="chain" id="PRO_5046075485" evidence="1">
    <location>
        <begin position="26"/>
        <end position="120"/>
    </location>
</feature>
<evidence type="ECO:0000256" key="1">
    <source>
        <dbReference type="SAM" id="SignalP"/>
    </source>
</evidence>
<evidence type="ECO:0000313" key="4">
    <source>
        <dbReference type="Proteomes" id="UP001069802"/>
    </source>
</evidence>
<dbReference type="InterPro" id="IPR041238">
    <property type="entry name" value="Rap1a"/>
</dbReference>
<feature type="domain" description="Rap1a immunity protein" evidence="2">
    <location>
        <begin position="32"/>
        <end position="119"/>
    </location>
</feature>
<organism evidence="3 4">
    <name type="scientific">Kiloniella laminariae</name>
    <dbReference type="NCBI Taxonomy" id="454162"/>
    <lineage>
        <taxon>Bacteria</taxon>
        <taxon>Pseudomonadati</taxon>
        <taxon>Pseudomonadota</taxon>
        <taxon>Alphaproteobacteria</taxon>
        <taxon>Rhodospirillales</taxon>
        <taxon>Kiloniellaceae</taxon>
        <taxon>Kiloniella</taxon>
    </lineage>
</organism>
<keyword evidence="4" id="KW-1185">Reference proteome</keyword>
<dbReference type="EMBL" id="JAPWGY010000001">
    <property type="protein sequence ID" value="MCZ4279788.1"/>
    <property type="molecule type" value="Genomic_DNA"/>
</dbReference>
<accession>A0ABT4LFA7</accession>
<dbReference type="Proteomes" id="UP001069802">
    <property type="component" value="Unassembled WGS sequence"/>
</dbReference>
<dbReference type="Pfam" id="PF18602">
    <property type="entry name" value="Rap1a"/>
    <property type="match status" value="1"/>
</dbReference>
<evidence type="ECO:0000313" key="3">
    <source>
        <dbReference type="EMBL" id="MCZ4279788.1"/>
    </source>
</evidence>
<feature type="signal peptide" evidence="1">
    <location>
        <begin position="1"/>
        <end position="25"/>
    </location>
</feature>
<keyword evidence="1" id="KW-0732">Signal</keyword>
<protein>
    <submittedName>
        <fullName evidence="3">Rap1a/Tai family immunity protein</fullName>
    </submittedName>
</protein>
<reference evidence="3" key="1">
    <citation type="submission" date="2022-12" db="EMBL/GenBank/DDBJ databases">
        <title>Bacterial isolates from different developmental stages of Nematostella vectensis.</title>
        <authorList>
            <person name="Fraune S."/>
        </authorList>
    </citation>
    <scope>NUCLEOTIDE SEQUENCE</scope>
    <source>
        <strain evidence="3">G21630-S1</strain>
    </source>
</reference>
<sequence>MKWHLPIILAALILLLTLLPPQVMASAATSAGELNRFCRNKIDNSSLSAEIDSLGPVICMGYILALHDQLAHSGAICSGEQNIEGMDQKLATHLKTHPQEAGLPAFTVVKSVLIKADPCT</sequence>
<gene>
    <name evidence="3" type="ORF">O4H49_03290</name>
</gene>
<name>A0ABT4LFA7_9PROT</name>
<evidence type="ECO:0000259" key="2">
    <source>
        <dbReference type="Pfam" id="PF18602"/>
    </source>
</evidence>
<comment type="caution">
    <text evidence="3">The sequence shown here is derived from an EMBL/GenBank/DDBJ whole genome shotgun (WGS) entry which is preliminary data.</text>
</comment>